<feature type="signal peptide" evidence="3">
    <location>
        <begin position="1"/>
        <end position="23"/>
    </location>
</feature>
<dbReference type="InterPro" id="IPR051368">
    <property type="entry name" value="SerProtInhib-TIL_Domain"/>
</dbReference>
<dbReference type="InterPro" id="IPR002919">
    <property type="entry name" value="TIL_dom"/>
</dbReference>
<evidence type="ECO:0000256" key="1">
    <source>
        <dbReference type="ARBA" id="ARBA00022690"/>
    </source>
</evidence>
<dbReference type="Pfam" id="PF01826">
    <property type="entry name" value="TIL"/>
    <property type="match status" value="1"/>
</dbReference>
<protein>
    <recommendedName>
        <fullName evidence="4">TIL domain-containing protein</fullName>
    </recommendedName>
</protein>
<reference evidence="5" key="1">
    <citation type="submission" date="2018-03" db="EMBL/GenBank/DDBJ databases">
        <authorList>
            <person name="Guldener U."/>
        </authorList>
    </citation>
    <scope>NUCLEOTIDE SEQUENCE</scope>
</reference>
<evidence type="ECO:0000313" key="6">
    <source>
        <dbReference type="Proteomes" id="UP001187734"/>
    </source>
</evidence>
<sequence length="79" mass="8365">MKCYISLVALFATGILAIPASSAHKCKPGEQYLSCGSACPKTCDDPVPQVCTTQCVSGCFCKEGLIRNEFGGCVRPEKC</sequence>
<evidence type="ECO:0000313" key="5">
    <source>
        <dbReference type="EMBL" id="SPJ89681.1"/>
    </source>
</evidence>
<dbReference type="InterPro" id="IPR036084">
    <property type="entry name" value="Ser_inhib-like_sf"/>
</dbReference>
<keyword evidence="3" id="KW-0732">Signal</keyword>
<gene>
    <name evidence="5" type="ORF">FTOL_13042</name>
</gene>
<comment type="caution">
    <text evidence="5">The sequence shown here is derived from an EMBL/GenBank/DDBJ whole genome shotgun (WGS) entry which is preliminary data.</text>
</comment>
<keyword evidence="6" id="KW-1185">Reference proteome</keyword>
<dbReference type="AlphaFoldDB" id="A0AAE8ML21"/>
<evidence type="ECO:0000256" key="3">
    <source>
        <dbReference type="SAM" id="SignalP"/>
    </source>
</evidence>
<keyword evidence="1" id="KW-0646">Protease inhibitor</keyword>
<dbReference type="GO" id="GO:0030414">
    <property type="term" value="F:peptidase inhibitor activity"/>
    <property type="evidence" value="ECO:0007669"/>
    <property type="project" value="UniProtKB-KW"/>
</dbReference>
<dbReference type="Proteomes" id="UP001187734">
    <property type="component" value="Unassembled WGS sequence"/>
</dbReference>
<dbReference type="PANTHER" id="PTHR23259">
    <property type="entry name" value="RIDDLE"/>
    <property type="match status" value="1"/>
</dbReference>
<name>A0AAE8ML21_9HYPO</name>
<organism evidence="5 6">
    <name type="scientific">Fusarium torulosum</name>
    <dbReference type="NCBI Taxonomy" id="33205"/>
    <lineage>
        <taxon>Eukaryota</taxon>
        <taxon>Fungi</taxon>
        <taxon>Dikarya</taxon>
        <taxon>Ascomycota</taxon>
        <taxon>Pezizomycotina</taxon>
        <taxon>Sordariomycetes</taxon>
        <taxon>Hypocreomycetidae</taxon>
        <taxon>Hypocreales</taxon>
        <taxon>Nectriaceae</taxon>
        <taxon>Fusarium</taxon>
    </lineage>
</organism>
<feature type="domain" description="TIL" evidence="4">
    <location>
        <begin position="26"/>
        <end position="79"/>
    </location>
</feature>
<dbReference type="EMBL" id="ONZP01000694">
    <property type="protein sequence ID" value="SPJ89681.1"/>
    <property type="molecule type" value="Genomic_DNA"/>
</dbReference>
<dbReference type="FunFam" id="2.10.25.10:FF:000055">
    <property type="entry name" value="alpha-tectorin isoform X1"/>
    <property type="match status" value="1"/>
</dbReference>
<proteinExistence type="predicted"/>
<dbReference type="SUPFAM" id="SSF57567">
    <property type="entry name" value="Serine protease inhibitors"/>
    <property type="match status" value="1"/>
</dbReference>
<dbReference type="Gene3D" id="2.10.25.10">
    <property type="entry name" value="Laminin"/>
    <property type="match status" value="1"/>
</dbReference>
<dbReference type="CDD" id="cd19941">
    <property type="entry name" value="TIL"/>
    <property type="match status" value="1"/>
</dbReference>
<evidence type="ECO:0000259" key="4">
    <source>
        <dbReference type="Pfam" id="PF01826"/>
    </source>
</evidence>
<evidence type="ECO:0000256" key="2">
    <source>
        <dbReference type="ARBA" id="ARBA00023157"/>
    </source>
</evidence>
<dbReference type="PANTHER" id="PTHR23259:SF70">
    <property type="entry name" value="ACCESSORY GLAND PROTEIN ACP62F-RELATED"/>
    <property type="match status" value="1"/>
</dbReference>
<accession>A0AAE8ML21</accession>
<keyword evidence="2" id="KW-1015">Disulfide bond</keyword>
<feature type="chain" id="PRO_5041975741" description="TIL domain-containing protein" evidence="3">
    <location>
        <begin position="24"/>
        <end position="79"/>
    </location>
</feature>